<comment type="caution">
    <text evidence="1">The sequence shown here is derived from an EMBL/GenBank/DDBJ whole genome shotgun (WGS) entry which is preliminary data.</text>
</comment>
<evidence type="ECO:0000313" key="2">
    <source>
        <dbReference type="Proteomes" id="UP000765509"/>
    </source>
</evidence>
<dbReference type="Proteomes" id="UP000765509">
    <property type="component" value="Unassembled WGS sequence"/>
</dbReference>
<proteinExistence type="predicted"/>
<dbReference type="AlphaFoldDB" id="A0A9Q3CYC4"/>
<sequence>MITRPQCPLDVTLILPPISALIAPYTSTPPPLTILMLLRRPKDIPPMLPSTLVTPHPLCRLPCLPSHSALPPFLQCRPSISAPTNPYASAPQPLTILTIMQCPQDIPLKPLSTLLTPNPLCRLPSLRSLSSQHASNTAPTPASSSMPPTILMLLKHSQYETTMPPPISALTTPYASAPLPHLL</sequence>
<accession>A0A9Q3CYC4</accession>
<reference evidence="1" key="1">
    <citation type="submission" date="2021-03" db="EMBL/GenBank/DDBJ databases">
        <title>Draft genome sequence of rust myrtle Austropuccinia psidii MF-1, a brazilian biotype.</title>
        <authorList>
            <person name="Quecine M.C."/>
            <person name="Pachon D.M.R."/>
            <person name="Bonatelli M.L."/>
            <person name="Correr F.H."/>
            <person name="Franceschini L.M."/>
            <person name="Leite T.F."/>
            <person name="Margarido G.R.A."/>
            <person name="Almeida C.A."/>
            <person name="Ferrarezi J.A."/>
            <person name="Labate C.A."/>
        </authorList>
    </citation>
    <scope>NUCLEOTIDE SEQUENCE</scope>
    <source>
        <strain evidence="1">MF-1</strain>
    </source>
</reference>
<dbReference type="EMBL" id="AVOT02012101">
    <property type="protein sequence ID" value="MBW0493514.1"/>
    <property type="molecule type" value="Genomic_DNA"/>
</dbReference>
<organism evidence="1 2">
    <name type="scientific">Austropuccinia psidii MF-1</name>
    <dbReference type="NCBI Taxonomy" id="1389203"/>
    <lineage>
        <taxon>Eukaryota</taxon>
        <taxon>Fungi</taxon>
        <taxon>Dikarya</taxon>
        <taxon>Basidiomycota</taxon>
        <taxon>Pucciniomycotina</taxon>
        <taxon>Pucciniomycetes</taxon>
        <taxon>Pucciniales</taxon>
        <taxon>Sphaerophragmiaceae</taxon>
        <taxon>Austropuccinia</taxon>
    </lineage>
</organism>
<gene>
    <name evidence="1" type="ORF">O181_033229</name>
</gene>
<name>A0A9Q3CYC4_9BASI</name>
<keyword evidence="2" id="KW-1185">Reference proteome</keyword>
<evidence type="ECO:0000313" key="1">
    <source>
        <dbReference type="EMBL" id="MBW0493514.1"/>
    </source>
</evidence>
<protein>
    <submittedName>
        <fullName evidence="1">Uncharacterized protein</fullName>
    </submittedName>
</protein>